<name>A0A5B8VAY1_9BACT</name>
<sequence>MKQYQIVELLVDLNPVIKKGMIGVILEIWNNENFEAEFLDYEGFNYTYNGNATFPLNIKDVRLL</sequence>
<dbReference type="AlphaFoldDB" id="A0A5B8VAY1"/>
<gene>
    <name evidence="1" type="ORF">FRZ67_15465</name>
</gene>
<dbReference type="KEGG" id="pgin:FRZ67_15465"/>
<dbReference type="RefSeq" id="WP_147190860.1">
    <property type="nucleotide sequence ID" value="NZ_CP042435.1"/>
</dbReference>
<keyword evidence="2" id="KW-1185">Reference proteome</keyword>
<evidence type="ECO:0008006" key="3">
    <source>
        <dbReference type="Google" id="ProtNLM"/>
    </source>
</evidence>
<protein>
    <recommendedName>
        <fullName evidence="3">DUF4926 domain-containing protein</fullName>
    </recommendedName>
</protein>
<evidence type="ECO:0000313" key="2">
    <source>
        <dbReference type="Proteomes" id="UP000321533"/>
    </source>
</evidence>
<organism evidence="1 2">
    <name type="scientific">Panacibacter ginsenosidivorans</name>
    <dbReference type="NCBI Taxonomy" id="1813871"/>
    <lineage>
        <taxon>Bacteria</taxon>
        <taxon>Pseudomonadati</taxon>
        <taxon>Bacteroidota</taxon>
        <taxon>Chitinophagia</taxon>
        <taxon>Chitinophagales</taxon>
        <taxon>Chitinophagaceae</taxon>
        <taxon>Panacibacter</taxon>
    </lineage>
</organism>
<proteinExistence type="predicted"/>
<dbReference type="OrthoDB" id="982717at2"/>
<reference evidence="1 2" key="1">
    <citation type="journal article" date="2016" name="Int. J. Syst. Evol. Microbiol.">
        <title>Panacibacter ginsenosidivorans gen. nov., sp. nov., with ginsenoside converting activity isolated from soil of a ginseng field.</title>
        <authorList>
            <person name="Siddiqi M.Z."/>
            <person name="Muhammad Shafi S."/>
            <person name="Choi K.D."/>
            <person name="Im W.T."/>
        </authorList>
    </citation>
    <scope>NUCLEOTIDE SEQUENCE [LARGE SCALE GENOMIC DNA]</scope>
    <source>
        <strain evidence="1 2">Gsoil1550</strain>
    </source>
</reference>
<accession>A0A5B8VAY1</accession>
<evidence type="ECO:0000313" key="1">
    <source>
        <dbReference type="EMBL" id="QEC68637.1"/>
    </source>
</evidence>
<dbReference type="EMBL" id="CP042435">
    <property type="protein sequence ID" value="QEC68637.1"/>
    <property type="molecule type" value="Genomic_DNA"/>
</dbReference>
<dbReference type="Proteomes" id="UP000321533">
    <property type="component" value="Chromosome"/>
</dbReference>